<evidence type="ECO:0000256" key="3">
    <source>
        <dbReference type="ARBA" id="ARBA00022448"/>
    </source>
</evidence>
<keyword evidence="4" id="KW-0732">Signal</keyword>
<dbReference type="InterPro" id="IPR002491">
    <property type="entry name" value="ABC_transptr_periplasmic_BD"/>
</dbReference>
<sequence length="327" mass="33959">MLVHAIPPVPDVRDTTRREFFALLAAAGLVTAGCGAETGAAPQRSTRTVAGGAGPVEVPVRPQRVVTLGEALTGHLASVGLLPVGAQEGMAAWLDAYRSLLPPEADVESIVPVGVAETPNLELIAQLDPELILIERDAMAFHEKLSRIAPTVVIDRPSNADWRTAFDQAVEAADRADEAAVVRDRYHQAVARVPEAARQTTVTFLRGRGADGFRIDGTGAFAGDVAAEAGFAVDNGGAGGRPSEHGYVAYSLEQLSAVTGDVIVVPTRPGVSGTEGLEDSPLWPGLPAVRSGRVLRLPNAVYNGGTYVAAQLLVQALSEGVLSPSSG</sequence>
<dbReference type="Pfam" id="PF01497">
    <property type="entry name" value="Peripla_BP_2"/>
    <property type="match status" value="1"/>
</dbReference>
<dbReference type="GO" id="GO:0030288">
    <property type="term" value="C:outer membrane-bounded periplasmic space"/>
    <property type="evidence" value="ECO:0007669"/>
    <property type="project" value="TreeGrafter"/>
</dbReference>
<comment type="caution">
    <text evidence="6">The sequence shown here is derived from an EMBL/GenBank/DDBJ whole genome shotgun (WGS) entry which is preliminary data.</text>
</comment>
<feature type="domain" description="Fe/B12 periplasmic-binding" evidence="5">
    <location>
        <begin position="64"/>
        <end position="325"/>
    </location>
</feature>
<dbReference type="Gene3D" id="3.40.50.1980">
    <property type="entry name" value="Nitrogenase molybdenum iron protein domain"/>
    <property type="match status" value="2"/>
</dbReference>
<evidence type="ECO:0000313" key="6">
    <source>
        <dbReference type="EMBL" id="GEL19901.1"/>
    </source>
</evidence>
<comment type="subcellular location">
    <subcellularLocation>
        <location evidence="1">Cell envelope</location>
    </subcellularLocation>
</comment>
<keyword evidence="3" id="KW-0813">Transport</keyword>
<comment type="similarity">
    <text evidence="2">Belongs to the bacterial solute-binding protein 8 family.</text>
</comment>
<evidence type="ECO:0000256" key="2">
    <source>
        <dbReference type="ARBA" id="ARBA00008814"/>
    </source>
</evidence>
<dbReference type="PANTHER" id="PTHR30532:SF1">
    <property type="entry name" value="IRON(3+)-HYDROXAMATE-BINDING PROTEIN FHUD"/>
    <property type="match status" value="1"/>
</dbReference>
<dbReference type="STRING" id="1123024.GCA_000423625_01900"/>
<dbReference type="EMBL" id="BJVI01000050">
    <property type="protein sequence ID" value="GEL19901.1"/>
    <property type="molecule type" value="Genomic_DNA"/>
</dbReference>
<proteinExistence type="inferred from homology"/>
<evidence type="ECO:0000313" key="7">
    <source>
        <dbReference type="Proteomes" id="UP000321328"/>
    </source>
</evidence>
<dbReference type="GO" id="GO:1901678">
    <property type="term" value="P:iron coordination entity transport"/>
    <property type="evidence" value="ECO:0007669"/>
    <property type="project" value="UniProtKB-ARBA"/>
</dbReference>
<organism evidence="6 7">
    <name type="scientific">Pseudonocardia asaccharolytica DSM 44247 = NBRC 16224</name>
    <dbReference type="NCBI Taxonomy" id="1123024"/>
    <lineage>
        <taxon>Bacteria</taxon>
        <taxon>Bacillati</taxon>
        <taxon>Actinomycetota</taxon>
        <taxon>Actinomycetes</taxon>
        <taxon>Pseudonocardiales</taxon>
        <taxon>Pseudonocardiaceae</taxon>
        <taxon>Pseudonocardia</taxon>
    </lineage>
</organism>
<gene>
    <name evidence="6" type="ORF">PA7_37380</name>
</gene>
<dbReference type="SUPFAM" id="SSF53807">
    <property type="entry name" value="Helical backbone' metal receptor"/>
    <property type="match status" value="1"/>
</dbReference>
<dbReference type="PANTHER" id="PTHR30532">
    <property type="entry name" value="IRON III DICITRATE-BINDING PERIPLASMIC PROTEIN"/>
    <property type="match status" value="1"/>
</dbReference>
<evidence type="ECO:0000259" key="5">
    <source>
        <dbReference type="PROSITE" id="PS50983"/>
    </source>
</evidence>
<accession>A0A511D553</accession>
<evidence type="ECO:0000256" key="4">
    <source>
        <dbReference type="ARBA" id="ARBA00022729"/>
    </source>
</evidence>
<protein>
    <submittedName>
        <fullName evidence="6">ABC transporter substrate-binding protein</fullName>
    </submittedName>
</protein>
<name>A0A511D553_9PSEU</name>
<reference evidence="6 7" key="1">
    <citation type="submission" date="2019-07" db="EMBL/GenBank/DDBJ databases">
        <title>Whole genome shotgun sequence of Pseudonocardia asaccharolytica NBRC 16224.</title>
        <authorList>
            <person name="Hosoyama A."/>
            <person name="Uohara A."/>
            <person name="Ohji S."/>
            <person name="Ichikawa N."/>
        </authorList>
    </citation>
    <scope>NUCLEOTIDE SEQUENCE [LARGE SCALE GENOMIC DNA]</scope>
    <source>
        <strain evidence="6 7">NBRC 16224</strain>
    </source>
</reference>
<evidence type="ECO:0000256" key="1">
    <source>
        <dbReference type="ARBA" id="ARBA00004196"/>
    </source>
</evidence>
<dbReference type="Proteomes" id="UP000321328">
    <property type="component" value="Unassembled WGS sequence"/>
</dbReference>
<dbReference type="AlphaFoldDB" id="A0A511D553"/>
<dbReference type="PROSITE" id="PS50983">
    <property type="entry name" value="FE_B12_PBP"/>
    <property type="match status" value="1"/>
</dbReference>
<keyword evidence="7" id="KW-1185">Reference proteome</keyword>
<dbReference type="InterPro" id="IPR051313">
    <property type="entry name" value="Bact_iron-sidero_bind"/>
</dbReference>